<evidence type="ECO:0000313" key="2">
    <source>
        <dbReference type="EMBL" id="MBP1464950.1"/>
    </source>
</evidence>
<name>A0ABS4D698_9CHLR</name>
<reference evidence="2 3" key="1">
    <citation type="submission" date="2021-03" db="EMBL/GenBank/DDBJ databases">
        <authorList>
            <person name="Grouzdev D.S."/>
        </authorList>
    </citation>
    <scope>NUCLEOTIDE SEQUENCE [LARGE SCALE GENOMIC DNA]</scope>
    <source>
        <strain evidence="2 3">M50-1</strain>
    </source>
</reference>
<dbReference type="Proteomes" id="UP001193081">
    <property type="component" value="Unassembled WGS sequence"/>
</dbReference>
<keyword evidence="1" id="KW-1133">Transmembrane helix</keyword>
<feature type="transmembrane region" description="Helical" evidence="1">
    <location>
        <begin position="28"/>
        <end position="45"/>
    </location>
</feature>
<dbReference type="EMBL" id="SIJK02000005">
    <property type="protein sequence ID" value="MBP1464950.1"/>
    <property type="molecule type" value="Genomic_DNA"/>
</dbReference>
<keyword evidence="1" id="KW-0472">Membrane</keyword>
<sequence>MLLVWGVVIWLFYPYALSVAAIESNVRVIGLVILVGVLFAAYKILRNLGLVIWHLGLLWLAVILLASFVGSTVARGRTIGATTWPEWNSAGRQVLHQTLQRGQVTLEQLQAVPTDIYLATTGNAPFWRPAGEGSAETSILDRPAEGPQFVLASEQDASGITKGVIVMAVSDEGSSIDVHYAPSVAAEIIDSIESGTLLYVTDGPVQAEERIWWEVSDLETEGWCTTEALRLNSR</sequence>
<comment type="caution">
    <text evidence="2">The sequence shown here is derived from an EMBL/GenBank/DDBJ whole genome shotgun (WGS) entry which is preliminary data.</text>
</comment>
<feature type="transmembrane region" description="Helical" evidence="1">
    <location>
        <begin position="52"/>
        <end position="70"/>
    </location>
</feature>
<evidence type="ECO:0000256" key="1">
    <source>
        <dbReference type="SAM" id="Phobius"/>
    </source>
</evidence>
<accession>A0ABS4D698</accession>
<evidence type="ECO:0000313" key="3">
    <source>
        <dbReference type="Proteomes" id="UP001193081"/>
    </source>
</evidence>
<evidence type="ECO:0008006" key="4">
    <source>
        <dbReference type="Google" id="ProtNLM"/>
    </source>
</evidence>
<dbReference type="RefSeq" id="WP_135477018.1">
    <property type="nucleotide sequence ID" value="NZ_SIJK02000005.1"/>
</dbReference>
<organism evidence="2 3">
    <name type="scientific">Candidatus Chloroploca mongolica</name>
    <dbReference type="NCBI Taxonomy" id="2528176"/>
    <lineage>
        <taxon>Bacteria</taxon>
        <taxon>Bacillati</taxon>
        <taxon>Chloroflexota</taxon>
        <taxon>Chloroflexia</taxon>
        <taxon>Chloroflexales</taxon>
        <taxon>Chloroflexineae</taxon>
        <taxon>Oscillochloridaceae</taxon>
        <taxon>Candidatus Chloroploca</taxon>
    </lineage>
</organism>
<protein>
    <recommendedName>
        <fullName evidence="4">SH3b domain-containing protein</fullName>
    </recommendedName>
</protein>
<keyword evidence="3" id="KW-1185">Reference proteome</keyword>
<keyword evidence="1" id="KW-0812">Transmembrane</keyword>
<gene>
    <name evidence="2" type="ORF">EYB53_004430</name>
</gene>
<proteinExistence type="predicted"/>